<keyword evidence="4" id="KW-0808">Transferase</keyword>
<feature type="region of interest" description="Disordered" evidence="3">
    <location>
        <begin position="25"/>
        <end position="48"/>
    </location>
</feature>
<evidence type="ECO:0000256" key="1">
    <source>
        <dbReference type="ARBA" id="ARBA00006547"/>
    </source>
</evidence>
<dbReference type="PANTHER" id="PTHR11786">
    <property type="entry name" value="N-HYDROXYARYLAMINE O-ACETYLTRANSFERASE"/>
    <property type="match status" value="1"/>
</dbReference>
<evidence type="ECO:0000256" key="3">
    <source>
        <dbReference type="SAM" id="MobiDB-lite"/>
    </source>
</evidence>
<feature type="region of interest" description="Disordered" evidence="3">
    <location>
        <begin position="385"/>
        <end position="408"/>
    </location>
</feature>
<comment type="similarity">
    <text evidence="1 2">Belongs to the arylamine N-acetyltransferase family.</text>
</comment>
<dbReference type="PRINTS" id="PR01543">
    <property type="entry name" value="ANATRNSFRASE"/>
</dbReference>
<dbReference type="Proteomes" id="UP000217676">
    <property type="component" value="Chromosome"/>
</dbReference>
<dbReference type="KEGG" id="slau:SLA_2050"/>
<dbReference type="SUPFAM" id="SSF54001">
    <property type="entry name" value="Cysteine proteinases"/>
    <property type="match status" value="1"/>
</dbReference>
<dbReference type="Gene3D" id="2.40.128.150">
    <property type="entry name" value="Cysteine proteinases"/>
    <property type="match status" value="1"/>
</dbReference>
<dbReference type="EMBL" id="AP017424">
    <property type="protein sequence ID" value="BAU82987.1"/>
    <property type="molecule type" value="Genomic_DNA"/>
</dbReference>
<organism evidence="4 5">
    <name type="scientific">Streptomyces laurentii</name>
    <dbReference type="NCBI Taxonomy" id="39478"/>
    <lineage>
        <taxon>Bacteria</taxon>
        <taxon>Bacillati</taxon>
        <taxon>Actinomycetota</taxon>
        <taxon>Actinomycetes</taxon>
        <taxon>Kitasatosporales</taxon>
        <taxon>Streptomycetaceae</taxon>
        <taxon>Streptomyces</taxon>
    </lineage>
</organism>
<reference evidence="4 5" key="1">
    <citation type="journal article" date="2016" name="Genome Announc.">
        <title>Complete Genome Sequence of Thiostrepton-Producing Streptomyces laurentii ATCC 31255.</title>
        <authorList>
            <person name="Doi K."/>
            <person name="Fujino Y."/>
            <person name="Nagayoshi Y."/>
            <person name="Ohshima T."/>
            <person name="Ogata S."/>
        </authorList>
    </citation>
    <scope>NUCLEOTIDE SEQUENCE [LARGE SCALE GENOMIC DNA]</scope>
    <source>
        <strain evidence="4 5">ATCC 31255</strain>
    </source>
</reference>
<dbReference type="InterPro" id="IPR001447">
    <property type="entry name" value="Arylamine_N-AcTrfase"/>
</dbReference>
<dbReference type="InterPro" id="IPR038765">
    <property type="entry name" value="Papain-like_cys_pep_sf"/>
</dbReference>
<protein>
    <submittedName>
        <fullName evidence="4">Acetyltransferase</fullName>
    </submittedName>
</protein>
<proteinExistence type="inferred from homology"/>
<keyword evidence="5" id="KW-1185">Reference proteome</keyword>
<name>A0A160NW93_STRLU</name>
<evidence type="ECO:0000313" key="4">
    <source>
        <dbReference type="EMBL" id="BAU82987.1"/>
    </source>
</evidence>
<dbReference type="Gene3D" id="3.30.2140.10">
    <property type="entry name" value="Arylamine N-acetyltransferase"/>
    <property type="match status" value="1"/>
</dbReference>
<sequence>MAGSGRMASNSSGMGACSLGEARTVSGEAMGDPGSRRGPMGDRERVGAPTRRAVTALWHSGTGRFGCTAGSGRGAPEWAAACAGRGSAGRCGAVRIEEGHMDRSVRSVWGGDRLDLDAYLARIGYAGEREPTLKVLRALHAAHIAALTFENLEVTLGRPVRLDLESLQAKMVRRRRGGTCCEQTLLYAAALEAIGFTFTAVASRVRLGEDRIRPATHYALRVELGGEAWFTDVGFGAEGLLEPIRLRDGEVARQAGWTYGLVREAGPTPGTAGPLVLRLRRHDGWFALYAIGADPRFPVDFTVTSHFTSTHPLSPFHDRLLVQKPAAGRRLVLRDTELVGLLPDRPDERHEVSAKELPRLLSEEFGLVLDAEDIAALLRRYEKGPASRATRRAPAPECPGRGRGFSGR</sequence>
<dbReference type="AlphaFoldDB" id="A0A160NW93"/>
<dbReference type="PANTHER" id="PTHR11786:SF0">
    <property type="entry name" value="ARYLAMINE N-ACETYLTRANSFERASE 4-RELATED"/>
    <property type="match status" value="1"/>
</dbReference>
<feature type="compositionally biased region" description="Low complexity" evidence="3">
    <location>
        <begin position="386"/>
        <end position="395"/>
    </location>
</feature>
<evidence type="ECO:0000313" key="5">
    <source>
        <dbReference type="Proteomes" id="UP000217676"/>
    </source>
</evidence>
<dbReference type="GO" id="GO:0016407">
    <property type="term" value="F:acetyltransferase activity"/>
    <property type="evidence" value="ECO:0007669"/>
    <property type="project" value="InterPro"/>
</dbReference>
<evidence type="ECO:0000256" key="2">
    <source>
        <dbReference type="RuleBase" id="RU003452"/>
    </source>
</evidence>
<dbReference type="PROSITE" id="PS51257">
    <property type="entry name" value="PROKAR_LIPOPROTEIN"/>
    <property type="match status" value="1"/>
</dbReference>
<accession>A0A160NW93</accession>
<dbReference type="Pfam" id="PF00797">
    <property type="entry name" value="Acetyltransf_2"/>
    <property type="match status" value="1"/>
</dbReference>
<gene>
    <name evidence="4" type="ORF">SLA_2050</name>
</gene>